<dbReference type="HAMAP" id="MF_01302_B">
    <property type="entry name" value="Ribosomal_uS8_B"/>
    <property type="match status" value="1"/>
</dbReference>
<dbReference type="Gene3D" id="3.30.1490.10">
    <property type="match status" value="1"/>
</dbReference>
<dbReference type="SUPFAM" id="SSF56047">
    <property type="entry name" value="Ribosomal protein S8"/>
    <property type="match status" value="1"/>
</dbReference>
<evidence type="ECO:0000256" key="7">
    <source>
        <dbReference type="RuleBase" id="RU003660"/>
    </source>
</evidence>
<dbReference type="InterPro" id="IPR047863">
    <property type="entry name" value="Ribosomal_uS8_CS"/>
</dbReference>
<dbReference type="PANTHER" id="PTHR11758">
    <property type="entry name" value="40S RIBOSOMAL PROTEIN S15A"/>
    <property type="match status" value="1"/>
</dbReference>
<accession>A0ABS0ZFI4</accession>
<keyword evidence="3 6" id="KW-0687">Ribonucleoprotein</keyword>
<evidence type="ECO:0000256" key="1">
    <source>
        <dbReference type="ARBA" id="ARBA00006471"/>
    </source>
</evidence>
<proteinExistence type="inferred from homology"/>
<evidence type="ECO:0000256" key="3">
    <source>
        <dbReference type="ARBA" id="ARBA00023274"/>
    </source>
</evidence>
<keyword evidence="2 6" id="KW-0689">Ribosomal protein</keyword>
<dbReference type="Proteomes" id="UP000598488">
    <property type="component" value="Unassembled WGS sequence"/>
</dbReference>
<evidence type="ECO:0000256" key="5">
    <source>
        <dbReference type="ARBA" id="ARBA00046740"/>
    </source>
</evidence>
<comment type="function">
    <text evidence="6">One of the primary rRNA binding proteins, it binds directly to 16S rRNA central domain where it helps coordinate assembly of the platform of the 30S subunit.</text>
</comment>
<keyword evidence="9" id="KW-1185">Reference proteome</keyword>
<comment type="caution">
    <text evidence="8">The sequence shown here is derived from an EMBL/GenBank/DDBJ whole genome shotgun (WGS) entry which is preliminary data.</text>
</comment>
<evidence type="ECO:0000256" key="2">
    <source>
        <dbReference type="ARBA" id="ARBA00022980"/>
    </source>
</evidence>
<dbReference type="Pfam" id="PF00410">
    <property type="entry name" value="Ribosomal_S8"/>
    <property type="match status" value="1"/>
</dbReference>
<organism evidence="8 9">
    <name type="scientific">Marinomonas ostreistagni</name>
    <dbReference type="NCBI Taxonomy" id="359209"/>
    <lineage>
        <taxon>Bacteria</taxon>
        <taxon>Pseudomonadati</taxon>
        <taxon>Pseudomonadota</taxon>
        <taxon>Gammaproteobacteria</taxon>
        <taxon>Oceanospirillales</taxon>
        <taxon>Oceanospirillaceae</taxon>
        <taxon>Marinomonas</taxon>
    </lineage>
</organism>
<reference evidence="8 9" key="1">
    <citation type="submission" date="2020-12" db="EMBL/GenBank/DDBJ databases">
        <title>Comparative genome analysis of fungal antagonists Marinomonas ostreistagni 398 and M. spartinae 468.</title>
        <authorList>
            <person name="Fields J.L."/>
            <person name="Mavrodi O.V."/>
            <person name="Biber P.D."/>
            <person name="Indest K.J."/>
            <person name="Mavrodi D.V."/>
        </authorList>
    </citation>
    <scope>NUCLEOTIDE SEQUENCE [LARGE SCALE GENOMIC DNA]</scope>
    <source>
        <strain evidence="8 9">USM7</strain>
    </source>
</reference>
<dbReference type="InterPro" id="IPR035987">
    <property type="entry name" value="Ribosomal_uS8_sf"/>
</dbReference>
<name>A0ABS0ZFI4_9GAMM</name>
<dbReference type="RefSeq" id="WP_199464002.1">
    <property type="nucleotide sequence ID" value="NZ_JAEMUH010000020.1"/>
</dbReference>
<evidence type="ECO:0000256" key="6">
    <source>
        <dbReference type="HAMAP-Rule" id="MF_01302"/>
    </source>
</evidence>
<evidence type="ECO:0000313" key="8">
    <source>
        <dbReference type="EMBL" id="MBJ7552439.1"/>
    </source>
</evidence>
<dbReference type="InterPro" id="IPR000630">
    <property type="entry name" value="Ribosomal_uS8"/>
</dbReference>
<keyword evidence="6" id="KW-0694">RNA-binding</keyword>
<evidence type="ECO:0000313" key="9">
    <source>
        <dbReference type="Proteomes" id="UP000598488"/>
    </source>
</evidence>
<sequence length="130" mass="13949">MSMQDTLADMITRIRNAQLAAKTTVSMPSSKMKVSVANVLREEGYVSSVSVEEGAKPTLTIELKYFEGKPVIEEIKRVSRPSLRQYKASAELPKVEAGLGVAIISTSKGVMTDRAARAAGIGGEVICTVF</sequence>
<dbReference type="NCBIfam" id="NF001109">
    <property type="entry name" value="PRK00136.1"/>
    <property type="match status" value="1"/>
</dbReference>
<comment type="similarity">
    <text evidence="1 6 7">Belongs to the universal ribosomal protein uS8 family.</text>
</comment>
<comment type="subunit">
    <text evidence="5 6">Part of the 30S ribosomal subunit. Contacts proteins S5 and S12.</text>
</comment>
<keyword evidence="6" id="KW-0699">rRNA-binding</keyword>
<dbReference type="Gene3D" id="3.30.1370.30">
    <property type="match status" value="1"/>
</dbReference>
<evidence type="ECO:0000256" key="4">
    <source>
        <dbReference type="ARBA" id="ARBA00035258"/>
    </source>
</evidence>
<protein>
    <recommendedName>
        <fullName evidence="4 6">Small ribosomal subunit protein uS8</fullName>
    </recommendedName>
</protein>
<dbReference type="PROSITE" id="PS00053">
    <property type="entry name" value="RIBOSOMAL_S8"/>
    <property type="match status" value="1"/>
</dbReference>
<dbReference type="EMBL" id="JAEMUH010000020">
    <property type="protein sequence ID" value="MBJ7552439.1"/>
    <property type="molecule type" value="Genomic_DNA"/>
</dbReference>
<dbReference type="GO" id="GO:0005840">
    <property type="term" value="C:ribosome"/>
    <property type="evidence" value="ECO:0007669"/>
    <property type="project" value="UniProtKB-KW"/>
</dbReference>
<gene>
    <name evidence="6 8" type="primary">rpsH</name>
    <name evidence="8" type="ORF">JHD44_17275</name>
</gene>